<gene>
    <name evidence="2" type="ORF">K4G66_07165</name>
</gene>
<protein>
    <submittedName>
        <fullName evidence="2">Gluconolaconase</fullName>
    </submittedName>
</protein>
<reference evidence="2" key="2">
    <citation type="journal article" date="2024" name="Antonie Van Leeuwenhoek">
        <title>Roseihalotalea indica gen. nov., sp. nov., a halophilic Bacteroidetes from mesopelagic Southwest Indian Ocean with higher carbohydrate metabolic potential.</title>
        <authorList>
            <person name="Chen B."/>
            <person name="Zhang M."/>
            <person name="Lin D."/>
            <person name="Ye J."/>
            <person name="Tang K."/>
        </authorList>
    </citation>
    <scope>NUCLEOTIDE SEQUENCE</scope>
    <source>
        <strain evidence="2">TK19036</strain>
    </source>
</reference>
<dbReference type="SUPFAM" id="SSF101898">
    <property type="entry name" value="NHL repeat"/>
    <property type="match status" value="1"/>
</dbReference>
<evidence type="ECO:0000313" key="2">
    <source>
        <dbReference type="EMBL" id="WKN38481.1"/>
    </source>
</evidence>
<name>A0AA49GR76_9BACT</name>
<dbReference type="EMBL" id="CP120682">
    <property type="protein sequence ID" value="WKN38481.1"/>
    <property type="molecule type" value="Genomic_DNA"/>
</dbReference>
<dbReference type="AlphaFoldDB" id="A0AA49GR76"/>
<reference evidence="2" key="1">
    <citation type="journal article" date="2023" name="Comput. Struct. Biotechnol. J.">
        <title>Discovery of a novel marine Bacteroidetes with a rich repertoire of carbohydrate-active enzymes.</title>
        <authorList>
            <person name="Chen B."/>
            <person name="Liu G."/>
            <person name="Chen Q."/>
            <person name="Wang H."/>
            <person name="Liu L."/>
            <person name="Tang K."/>
        </authorList>
    </citation>
    <scope>NUCLEOTIDE SEQUENCE</scope>
    <source>
        <strain evidence="2">TK19036</strain>
    </source>
</reference>
<dbReference type="InterPro" id="IPR011042">
    <property type="entry name" value="6-blade_b-propeller_TolB-like"/>
</dbReference>
<dbReference type="PROSITE" id="PS51257">
    <property type="entry name" value="PROKAR_LIPOPROTEIN"/>
    <property type="match status" value="1"/>
</dbReference>
<proteinExistence type="predicted"/>
<feature type="signal peptide" evidence="1">
    <location>
        <begin position="1"/>
        <end position="17"/>
    </location>
</feature>
<feature type="chain" id="PRO_5041232768" evidence="1">
    <location>
        <begin position="18"/>
        <end position="304"/>
    </location>
</feature>
<keyword evidence="1" id="KW-0732">Signal</keyword>
<organism evidence="2">
    <name type="scientific">Roseihalotalea indica</name>
    <dbReference type="NCBI Taxonomy" id="2867963"/>
    <lineage>
        <taxon>Bacteria</taxon>
        <taxon>Pseudomonadati</taxon>
        <taxon>Bacteroidota</taxon>
        <taxon>Cytophagia</taxon>
        <taxon>Cytophagales</taxon>
        <taxon>Catalimonadaceae</taxon>
        <taxon>Roseihalotalea</taxon>
    </lineage>
</organism>
<accession>A0AA49GR76</accession>
<evidence type="ECO:0000256" key="1">
    <source>
        <dbReference type="SAM" id="SignalP"/>
    </source>
</evidence>
<dbReference type="Gene3D" id="2.120.10.30">
    <property type="entry name" value="TolB, C-terminal domain"/>
    <property type="match status" value="1"/>
</dbReference>
<sequence length="304" mass="33354">MKYLLFFSLILFIVACGGSGTQTEEAQQEPMQSDASAQSINVTIEEEWATDTIMRTPESVLYDDESDMIFVANIGTFTADSKDGDGFISVLAPDGVVESLKWVEGLNDPKGMGIFDGKLYVADLNEIVEIDIEGAEIANKYPIEGAVFLNDITVNGDGQVYVSDSETDKIHMLENGQVSTWMEDASLERPNGLLAEDDQMLLASAEGGFLAPIDLDSMQVQEAWLENIPSADGIIKTKDGNYIVSTWSGEVHYVDAKNNQTQKLLDTKDQEINSADIGYIPGQDLLLVPTFNDHRIVAYKISMN</sequence>